<dbReference type="Proteomes" id="UP001410394">
    <property type="component" value="Unassembled WGS sequence"/>
</dbReference>
<comment type="caution">
    <text evidence="2">The sequence shown here is derived from an EMBL/GenBank/DDBJ whole genome shotgun (WGS) entry which is preliminary data.</text>
</comment>
<protein>
    <submittedName>
        <fullName evidence="2">Uncharacterized protein</fullName>
    </submittedName>
</protein>
<feature type="compositionally biased region" description="Basic residues" evidence="1">
    <location>
        <begin position="1"/>
        <end position="15"/>
    </location>
</feature>
<accession>A0ABU9YW96</accession>
<keyword evidence="3" id="KW-1185">Reference proteome</keyword>
<reference evidence="2 3" key="1">
    <citation type="journal article" date="2018" name="Int. J. Syst. Evol. Microbiol.">
        <title>Uliginosibacterium sediminicola sp. nov., isolated from freshwater sediment.</title>
        <authorList>
            <person name="Hwang W.M."/>
            <person name="Kim S.M."/>
            <person name="Kang K."/>
            <person name="Ahn T.Y."/>
        </authorList>
    </citation>
    <scope>NUCLEOTIDE SEQUENCE [LARGE SCALE GENOMIC DNA]</scope>
    <source>
        <strain evidence="2 3">M1-21</strain>
    </source>
</reference>
<dbReference type="EMBL" id="JBDIVE010000002">
    <property type="protein sequence ID" value="MEN3067932.1"/>
    <property type="molecule type" value="Genomic_DNA"/>
</dbReference>
<sequence length="160" mass="17701">MGTTKKTRKKYHKPKQSAWNPDRPMYRTPWKVDAVFAPIYKFVRELMSTGNVDEDVATGQTVFSDPHTGNTYALTPALRGLLEMMELHAKRKGTQIATAGLNSLVSILDNGGFASESVMKKCITELENLEQMALKMTAGEAEDALKTVQIQIALEEAKAP</sequence>
<feature type="region of interest" description="Disordered" evidence="1">
    <location>
        <begin position="1"/>
        <end position="23"/>
    </location>
</feature>
<proteinExistence type="predicted"/>
<organism evidence="2 3">
    <name type="scientific">Uliginosibacterium sediminicola</name>
    <dbReference type="NCBI Taxonomy" id="2024550"/>
    <lineage>
        <taxon>Bacteria</taxon>
        <taxon>Pseudomonadati</taxon>
        <taxon>Pseudomonadota</taxon>
        <taxon>Betaproteobacteria</taxon>
        <taxon>Rhodocyclales</taxon>
        <taxon>Zoogloeaceae</taxon>
        <taxon>Uliginosibacterium</taxon>
    </lineage>
</organism>
<name>A0ABU9YW96_9RHOO</name>
<evidence type="ECO:0000256" key="1">
    <source>
        <dbReference type="SAM" id="MobiDB-lite"/>
    </source>
</evidence>
<evidence type="ECO:0000313" key="2">
    <source>
        <dbReference type="EMBL" id="MEN3067932.1"/>
    </source>
</evidence>
<gene>
    <name evidence="2" type="ORF">ABDB84_05525</name>
</gene>
<dbReference type="RefSeq" id="WP_345918695.1">
    <property type="nucleotide sequence ID" value="NZ_JBDIVE010000002.1"/>
</dbReference>
<evidence type="ECO:0000313" key="3">
    <source>
        <dbReference type="Proteomes" id="UP001410394"/>
    </source>
</evidence>